<keyword evidence="3" id="KW-1185">Reference proteome</keyword>
<gene>
    <name evidence="2" type="ORF">E5288_WYG022738</name>
</gene>
<evidence type="ECO:0000313" key="3">
    <source>
        <dbReference type="Proteomes" id="UP000322234"/>
    </source>
</evidence>
<accession>A0A6B0R1A9</accession>
<organism evidence="2 3">
    <name type="scientific">Bos mutus</name>
    <name type="common">wild yak</name>
    <dbReference type="NCBI Taxonomy" id="72004"/>
    <lineage>
        <taxon>Eukaryota</taxon>
        <taxon>Metazoa</taxon>
        <taxon>Chordata</taxon>
        <taxon>Craniata</taxon>
        <taxon>Vertebrata</taxon>
        <taxon>Euteleostomi</taxon>
        <taxon>Mammalia</taxon>
        <taxon>Eutheria</taxon>
        <taxon>Laurasiatheria</taxon>
        <taxon>Artiodactyla</taxon>
        <taxon>Ruminantia</taxon>
        <taxon>Pecora</taxon>
        <taxon>Bovidae</taxon>
        <taxon>Bovinae</taxon>
        <taxon>Bos</taxon>
    </lineage>
</organism>
<comment type="caution">
    <text evidence="2">The sequence shown here is derived from an EMBL/GenBank/DDBJ whole genome shotgun (WGS) entry which is preliminary data.</text>
</comment>
<reference evidence="2" key="1">
    <citation type="submission" date="2019-10" db="EMBL/GenBank/DDBJ databases">
        <title>The sequence and de novo assembly of the wild yak genome.</title>
        <authorList>
            <person name="Liu Y."/>
        </authorList>
    </citation>
    <scope>NUCLEOTIDE SEQUENCE [LARGE SCALE GENOMIC DNA]</scope>
    <source>
        <strain evidence="2">WY2019</strain>
    </source>
</reference>
<name>A0A6B0R1A9_9CETA</name>
<proteinExistence type="predicted"/>
<feature type="region of interest" description="Disordered" evidence="1">
    <location>
        <begin position="47"/>
        <end position="87"/>
    </location>
</feature>
<feature type="region of interest" description="Disordered" evidence="1">
    <location>
        <begin position="1"/>
        <end position="24"/>
    </location>
</feature>
<dbReference type="EMBL" id="VBQZ03000014">
    <property type="protein sequence ID" value="MXQ82767.1"/>
    <property type="molecule type" value="Genomic_DNA"/>
</dbReference>
<sequence>MDHPSQSLAASREPPVLGPEKGSVPVCPECPPPCAAVPAPPAGIGPAWGPACSASLVPEPETPGTTSWRAPALQPPVTTPGDSPSHLQGLRFSAVSSCHPLTLRVSPRPTATALALARGPDLVQGMLRPAQRSEPPEAGPPALGVAASGAALSFREEEPSPCPVGLAEALPALQWFAGGEDLSGGVDGYQDSLGLEEKDTSAKP</sequence>
<dbReference type="AlphaFoldDB" id="A0A6B0R1A9"/>
<protein>
    <submittedName>
        <fullName evidence="2">Uncharacterized protein</fullName>
    </submittedName>
</protein>
<evidence type="ECO:0000256" key="1">
    <source>
        <dbReference type="SAM" id="MobiDB-lite"/>
    </source>
</evidence>
<evidence type="ECO:0000313" key="2">
    <source>
        <dbReference type="EMBL" id="MXQ82767.1"/>
    </source>
</evidence>
<dbReference type="Proteomes" id="UP000322234">
    <property type="component" value="Unassembled WGS sequence"/>
</dbReference>